<dbReference type="InterPro" id="IPR050951">
    <property type="entry name" value="Retrovirus_Pol_polyprotein"/>
</dbReference>
<dbReference type="InterPro" id="IPR041577">
    <property type="entry name" value="RT_RNaseH_2"/>
</dbReference>
<evidence type="ECO:0000313" key="2">
    <source>
        <dbReference type="EnsemblMetazoa" id="Aqu2.1.19376_001"/>
    </source>
</evidence>
<protein>
    <recommendedName>
        <fullName evidence="1">Reverse transcriptase domain-containing protein</fullName>
    </recommendedName>
</protein>
<dbReference type="AlphaFoldDB" id="A0A1X7TWP3"/>
<accession>A0A1X7TWP3</accession>
<dbReference type="eggNOG" id="KOG0017">
    <property type="taxonomic scope" value="Eukaryota"/>
</dbReference>
<proteinExistence type="predicted"/>
<dbReference type="OMA" id="HFKFSAN"/>
<dbReference type="Pfam" id="PF17919">
    <property type="entry name" value="RT_RNaseH_2"/>
    <property type="match status" value="1"/>
</dbReference>
<dbReference type="PANTHER" id="PTHR37984">
    <property type="entry name" value="PROTEIN CBG26694"/>
    <property type="match status" value="1"/>
</dbReference>
<dbReference type="PANTHER" id="PTHR37984:SF13">
    <property type="entry name" value="RIBONUCLEASE H"/>
    <property type="match status" value="1"/>
</dbReference>
<feature type="domain" description="Reverse transcriptase" evidence="1">
    <location>
        <begin position="1"/>
        <end position="94"/>
    </location>
</feature>
<evidence type="ECO:0000259" key="1">
    <source>
        <dbReference type="PROSITE" id="PS50878"/>
    </source>
</evidence>
<dbReference type="InterPro" id="IPR000477">
    <property type="entry name" value="RT_dom"/>
</dbReference>
<sequence length="264" mass="29245">MTINTHKGLFRYTRLPFGVASAPAIFQRTMDSILQGIPRVCCYIDDILISGETDEEHLQNLEAVLGRLQEHGVTVKQSKCKFLCKSVEYLGHVIDKRGLHAANEKVKAIVDAPLPKNVEELSPQHEIVLATDASAYGLGPVLSHVDESGNEKPVAFASKTLTPAEQNYSQLEKEALSIIFGIKKFHQYLYGRHFKFSANRPQALSFNFGSKNGSAYSSCSKIAEMGYSLICLYSFSIGFRKTGDHGNADCLSRLPCQSQVQWVL</sequence>
<dbReference type="FunFam" id="3.30.70.270:FF:000003">
    <property type="entry name" value="Transposon Ty3-G Gag-Pol polyprotein"/>
    <property type="match status" value="1"/>
</dbReference>
<dbReference type="PROSITE" id="PS50878">
    <property type="entry name" value="RT_POL"/>
    <property type="match status" value="1"/>
</dbReference>
<dbReference type="CDD" id="cd09274">
    <property type="entry name" value="RNase_HI_RT_Ty3"/>
    <property type="match status" value="1"/>
</dbReference>
<dbReference type="FunFam" id="3.10.20.370:FF:000001">
    <property type="entry name" value="Retrovirus-related Pol polyprotein from transposon 17.6-like protein"/>
    <property type="match status" value="1"/>
</dbReference>
<dbReference type="Gene3D" id="3.10.10.10">
    <property type="entry name" value="HIV Type 1 Reverse Transcriptase, subunit A, domain 1"/>
    <property type="match status" value="1"/>
</dbReference>
<dbReference type="CDD" id="cd01647">
    <property type="entry name" value="RT_LTR"/>
    <property type="match status" value="1"/>
</dbReference>
<dbReference type="EnsemblMetazoa" id="Aqu2.1.19376_001">
    <property type="protein sequence ID" value="Aqu2.1.19376_001"/>
    <property type="gene ID" value="Aqu2.1.19376"/>
</dbReference>
<name>A0A1X7TWP3_AMPQE</name>
<dbReference type="SUPFAM" id="SSF56672">
    <property type="entry name" value="DNA/RNA polymerases"/>
    <property type="match status" value="1"/>
</dbReference>
<dbReference type="InParanoid" id="A0A1X7TWP3"/>
<dbReference type="OrthoDB" id="775972at2759"/>
<dbReference type="Gene3D" id="3.30.70.270">
    <property type="match status" value="1"/>
</dbReference>
<dbReference type="Pfam" id="PF00078">
    <property type="entry name" value="RVT_1"/>
    <property type="match status" value="1"/>
</dbReference>
<organism evidence="2">
    <name type="scientific">Amphimedon queenslandica</name>
    <name type="common">Sponge</name>
    <dbReference type="NCBI Taxonomy" id="400682"/>
    <lineage>
        <taxon>Eukaryota</taxon>
        <taxon>Metazoa</taxon>
        <taxon>Porifera</taxon>
        <taxon>Demospongiae</taxon>
        <taxon>Heteroscleromorpha</taxon>
        <taxon>Haplosclerida</taxon>
        <taxon>Niphatidae</taxon>
        <taxon>Amphimedon</taxon>
    </lineage>
</organism>
<dbReference type="InterPro" id="IPR043502">
    <property type="entry name" value="DNA/RNA_pol_sf"/>
</dbReference>
<reference evidence="2" key="1">
    <citation type="submission" date="2017-05" db="UniProtKB">
        <authorList>
            <consortium name="EnsemblMetazoa"/>
        </authorList>
    </citation>
    <scope>IDENTIFICATION</scope>
</reference>
<dbReference type="InterPro" id="IPR043128">
    <property type="entry name" value="Rev_trsase/Diguanyl_cyclase"/>
</dbReference>